<evidence type="ECO:0000313" key="3">
    <source>
        <dbReference type="Proteomes" id="UP001196870"/>
    </source>
</evidence>
<protein>
    <submittedName>
        <fullName evidence="2">DUF2569 family protein</fullName>
    </submittedName>
</protein>
<gene>
    <name evidence="2" type="ORF">GXW71_14440</name>
</gene>
<accession>A0ABS5EZ31</accession>
<keyword evidence="1" id="KW-0812">Transmembrane</keyword>
<evidence type="ECO:0000256" key="1">
    <source>
        <dbReference type="SAM" id="Phobius"/>
    </source>
</evidence>
<evidence type="ECO:0000313" key="2">
    <source>
        <dbReference type="EMBL" id="MBR0665556.1"/>
    </source>
</evidence>
<dbReference type="RefSeq" id="WP_211853231.1">
    <property type="nucleotide sequence ID" value="NZ_JAAGBB010000016.1"/>
</dbReference>
<keyword evidence="1" id="KW-0472">Membrane</keyword>
<feature type="transmembrane region" description="Helical" evidence="1">
    <location>
        <begin position="48"/>
        <end position="71"/>
    </location>
</feature>
<dbReference type="EMBL" id="JAAGBB010000016">
    <property type="protein sequence ID" value="MBR0665556.1"/>
    <property type="molecule type" value="Genomic_DNA"/>
</dbReference>
<proteinExistence type="predicted"/>
<feature type="transmembrane region" description="Helical" evidence="1">
    <location>
        <begin position="91"/>
        <end position="110"/>
    </location>
</feature>
<comment type="caution">
    <text evidence="2">The sequence shown here is derived from an EMBL/GenBank/DDBJ whole genome shotgun (WGS) entry which is preliminary data.</text>
</comment>
<reference evidence="3" key="1">
    <citation type="journal article" date="2021" name="Syst. Appl. Microbiol.">
        <title>Roseomonas hellenica sp. nov., isolated from roots of wild-growing Alkanna tinctoria.</title>
        <authorList>
            <person name="Rat A."/>
            <person name="Naranjo H.D."/>
            <person name="Lebbe L."/>
            <person name="Cnockaert M."/>
            <person name="Krigas N."/>
            <person name="Grigoriadou K."/>
            <person name="Maloupa E."/>
            <person name="Willems A."/>
        </authorList>
    </citation>
    <scope>NUCLEOTIDE SEQUENCE [LARGE SCALE GENOMIC DNA]</scope>
    <source>
        <strain evidence="3">LMG 31523</strain>
    </source>
</reference>
<feature type="transmembrane region" description="Helical" evidence="1">
    <location>
        <begin position="117"/>
        <end position="136"/>
    </location>
</feature>
<name>A0ABS5EZ31_9PROT</name>
<feature type="transmembrane region" description="Helical" evidence="1">
    <location>
        <begin position="6"/>
        <end position="27"/>
    </location>
</feature>
<feature type="transmembrane region" description="Helical" evidence="1">
    <location>
        <begin position="156"/>
        <end position="177"/>
    </location>
</feature>
<dbReference type="Proteomes" id="UP001196870">
    <property type="component" value="Unassembled WGS sequence"/>
</dbReference>
<dbReference type="Pfam" id="PF10754">
    <property type="entry name" value="DUF2569"/>
    <property type="match status" value="1"/>
</dbReference>
<organism evidence="2 3">
    <name type="scientific">Plastoroseomonas hellenica</name>
    <dbReference type="NCBI Taxonomy" id="2687306"/>
    <lineage>
        <taxon>Bacteria</taxon>
        <taxon>Pseudomonadati</taxon>
        <taxon>Pseudomonadota</taxon>
        <taxon>Alphaproteobacteria</taxon>
        <taxon>Acetobacterales</taxon>
        <taxon>Acetobacteraceae</taxon>
        <taxon>Plastoroseomonas</taxon>
    </lineage>
</organism>
<keyword evidence="3" id="KW-1185">Reference proteome</keyword>
<keyword evidence="1" id="KW-1133">Transmembrane helix</keyword>
<dbReference type="InterPro" id="IPR019690">
    <property type="entry name" value="DUF2569"/>
</dbReference>
<sequence>MDTSLFVQILPALIVVLLILGAISYFAAKGAREEANRGLGVTPGFKGWLLVLVVILTLTPIRILFGFVGYYRSPFIATLMHEFPISFYTEAILNGALLITALTTVAYTHGKKREFKFAYYIQYFVGAIAFPVNLLAMTVALHRRGLEAQLFDEEGMVAIAGWIAMVAIGGLWATYVAKSRRVAVTFVN</sequence>